<dbReference type="OrthoDB" id="3860023at2759"/>
<reference evidence="3" key="3">
    <citation type="submission" date="2025-04" db="UniProtKB">
        <authorList>
            <consortium name="RefSeq"/>
        </authorList>
    </citation>
    <scope>IDENTIFICATION</scope>
    <source>
        <strain evidence="3">CBS 304.34</strain>
    </source>
</reference>
<evidence type="ECO:0000313" key="3">
    <source>
        <dbReference type="RefSeq" id="XP_033582698.1"/>
    </source>
</evidence>
<evidence type="ECO:0000313" key="2">
    <source>
        <dbReference type="Proteomes" id="UP000504636"/>
    </source>
</evidence>
<gene>
    <name evidence="1 3" type="ORF">BDZ99DRAFT_565671</name>
</gene>
<organism evidence="1">
    <name type="scientific">Mytilinidion resinicola</name>
    <dbReference type="NCBI Taxonomy" id="574789"/>
    <lineage>
        <taxon>Eukaryota</taxon>
        <taxon>Fungi</taxon>
        <taxon>Dikarya</taxon>
        <taxon>Ascomycota</taxon>
        <taxon>Pezizomycotina</taxon>
        <taxon>Dothideomycetes</taxon>
        <taxon>Pleosporomycetidae</taxon>
        <taxon>Mytilinidiales</taxon>
        <taxon>Mytilinidiaceae</taxon>
        <taxon>Mytilinidion</taxon>
    </lineage>
</organism>
<name>A0A6A6Z619_9PEZI</name>
<reference evidence="1 3" key="1">
    <citation type="journal article" date="2020" name="Stud. Mycol.">
        <title>101 Dothideomycetes genomes: a test case for predicting lifestyles and emergence of pathogens.</title>
        <authorList>
            <person name="Haridas S."/>
            <person name="Albert R."/>
            <person name="Binder M."/>
            <person name="Bloem J."/>
            <person name="Labutti K."/>
            <person name="Salamov A."/>
            <person name="Andreopoulos B."/>
            <person name="Baker S."/>
            <person name="Barry K."/>
            <person name="Bills G."/>
            <person name="Bluhm B."/>
            <person name="Cannon C."/>
            <person name="Castanera R."/>
            <person name="Culley D."/>
            <person name="Daum C."/>
            <person name="Ezra D."/>
            <person name="Gonzalez J."/>
            <person name="Henrissat B."/>
            <person name="Kuo A."/>
            <person name="Liang C."/>
            <person name="Lipzen A."/>
            <person name="Lutzoni F."/>
            <person name="Magnuson J."/>
            <person name="Mondo S."/>
            <person name="Nolan M."/>
            <person name="Ohm R."/>
            <person name="Pangilinan J."/>
            <person name="Park H.-J."/>
            <person name="Ramirez L."/>
            <person name="Alfaro M."/>
            <person name="Sun H."/>
            <person name="Tritt A."/>
            <person name="Yoshinaga Y."/>
            <person name="Zwiers L.-H."/>
            <person name="Turgeon B."/>
            <person name="Goodwin S."/>
            <person name="Spatafora J."/>
            <person name="Crous P."/>
            <person name="Grigoriev I."/>
        </authorList>
    </citation>
    <scope>NUCLEOTIDE SEQUENCE</scope>
    <source>
        <strain evidence="1 3">CBS 304.34</strain>
    </source>
</reference>
<sequence length="236" mass="26270">MTTEPPTTHTPGIFYVASRISNPNLPVPLFTTWYNLIHIPDILKTSGIRSATRYTSLSPATAPKPYLALYPCELEFLSSKEFLTDIPFASELLKVPDENGVEGDGSSFKVADFDTRGFETLGEWSKEERKPGPSPFLATVLFNSSATSTERLAIECALHGLVPSRTRLYKLNFVWGREEKAKSEEEEKKPAGYLALHEFSEEEFSRDAFRTAQGAMNGEEVEVQGYELSFAAGEVE</sequence>
<reference evidence="3" key="2">
    <citation type="submission" date="2020-04" db="EMBL/GenBank/DDBJ databases">
        <authorList>
            <consortium name="NCBI Genome Project"/>
        </authorList>
    </citation>
    <scope>NUCLEOTIDE SEQUENCE</scope>
    <source>
        <strain evidence="3">CBS 304.34</strain>
    </source>
</reference>
<dbReference type="GeneID" id="54468394"/>
<evidence type="ECO:0000313" key="1">
    <source>
        <dbReference type="EMBL" id="KAF2815734.1"/>
    </source>
</evidence>
<dbReference type="AlphaFoldDB" id="A0A6A6Z619"/>
<keyword evidence="2" id="KW-1185">Reference proteome</keyword>
<protein>
    <submittedName>
        <fullName evidence="1 3">Uncharacterized protein</fullName>
    </submittedName>
</protein>
<dbReference type="Proteomes" id="UP000504636">
    <property type="component" value="Unplaced"/>
</dbReference>
<dbReference type="EMBL" id="MU003693">
    <property type="protein sequence ID" value="KAF2815734.1"/>
    <property type="molecule type" value="Genomic_DNA"/>
</dbReference>
<proteinExistence type="predicted"/>
<dbReference type="RefSeq" id="XP_033582698.1">
    <property type="nucleotide sequence ID" value="XM_033727501.1"/>
</dbReference>
<accession>A0A6A6Z619</accession>